<dbReference type="AlphaFoldDB" id="A0A1M5PN68"/>
<dbReference type="GO" id="GO:0016301">
    <property type="term" value="F:kinase activity"/>
    <property type="evidence" value="ECO:0007669"/>
    <property type="project" value="UniProtKB-KW"/>
</dbReference>
<evidence type="ECO:0000313" key="1">
    <source>
        <dbReference type="EMBL" id="SHH03197.1"/>
    </source>
</evidence>
<dbReference type="InterPro" id="IPR052922">
    <property type="entry name" value="Cytidylate_Kinase-2"/>
</dbReference>
<dbReference type="Proteomes" id="UP000184079">
    <property type="component" value="Unassembled WGS sequence"/>
</dbReference>
<keyword evidence="1" id="KW-0808">Transferase</keyword>
<evidence type="ECO:0000313" key="2">
    <source>
        <dbReference type="Proteomes" id="UP000184079"/>
    </source>
</evidence>
<proteinExistence type="predicted"/>
<dbReference type="Pfam" id="PF13238">
    <property type="entry name" value="AAA_18"/>
    <property type="match status" value="1"/>
</dbReference>
<dbReference type="Gene3D" id="3.40.50.300">
    <property type="entry name" value="P-loop containing nucleotide triphosphate hydrolases"/>
    <property type="match status" value="1"/>
</dbReference>
<dbReference type="RefSeq" id="WP_073005977.1">
    <property type="nucleotide sequence ID" value="NZ_FQXD01000003.1"/>
</dbReference>
<dbReference type="PANTHER" id="PTHR37816">
    <property type="entry name" value="YALI0E33011P"/>
    <property type="match status" value="1"/>
</dbReference>
<reference evidence="2" key="1">
    <citation type="submission" date="2016-11" db="EMBL/GenBank/DDBJ databases">
        <authorList>
            <person name="Varghese N."/>
            <person name="Submissions S."/>
        </authorList>
    </citation>
    <scope>NUCLEOTIDE SEQUENCE [LARGE SCALE GENOMIC DNA]</scope>
    <source>
        <strain evidence="2">CGMCC 1.6496</strain>
    </source>
</reference>
<protein>
    <submittedName>
        <fullName evidence="1">Adenylate kinase</fullName>
    </submittedName>
</protein>
<sequence length="167" mass="19857">MKKIMIIGSPGSGKSTLARHLSELLHIPAYHMDSIFWQPGWVPIKRKKLVEETKKLMEKDTWIIDGNYSATMDIRLKEADTIIFLHFSTMRCLYGITKRRLQYHKQTRPDLAAGCPEKLDWEFFQWVRKFNKRKAPHIYELLTNYPDKQQIIFKNRSQLQKFLQDSS</sequence>
<keyword evidence="2" id="KW-1185">Reference proteome</keyword>
<dbReference type="OrthoDB" id="1201990at2"/>
<dbReference type="NCBIfam" id="NF005994">
    <property type="entry name" value="PRK08118.1"/>
    <property type="match status" value="1"/>
</dbReference>
<name>A0A1M5PN68_9BACI</name>
<keyword evidence="1" id="KW-0418">Kinase</keyword>
<dbReference type="EMBL" id="FQXD01000003">
    <property type="protein sequence ID" value="SHH03197.1"/>
    <property type="molecule type" value="Genomic_DNA"/>
</dbReference>
<dbReference type="InterPro" id="IPR027417">
    <property type="entry name" value="P-loop_NTPase"/>
</dbReference>
<gene>
    <name evidence="1" type="ORF">SAMN05421807_103139</name>
</gene>
<accession>A0A1M5PN68</accession>
<dbReference type="SUPFAM" id="SSF52540">
    <property type="entry name" value="P-loop containing nucleoside triphosphate hydrolases"/>
    <property type="match status" value="1"/>
</dbReference>
<organism evidence="1 2">
    <name type="scientific">Virgibacillus chiguensis</name>
    <dbReference type="NCBI Taxonomy" id="411959"/>
    <lineage>
        <taxon>Bacteria</taxon>
        <taxon>Bacillati</taxon>
        <taxon>Bacillota</taxon>
        <taxon>Bacilli</taxon>
        <taxon>Bacillales</taxon>
        <taxon>Bacillaceae</taxon>
        <taxon>Virgibacillus</taxon>
    </lineage>
</organism>
<dbReference type="PANTHER" id="PTHR37816:SF3">
    <property type="entry name" value="MODULATES DNA TOPOLOGY"/>
    <property type="match status" value="1"/>
</dbReference>